<organism evidence="1 2">
    <name type="scientific">Persea americana</name>
    <name type="common">Avocado</name>
    <dbReference type="NCBI Taxonomy" id="3435"/>
    <lineage>
        <taxon>Eukaryota</taxon>
        <taxon>Viridiplantae</taxon>
        <taxon>Streptophyta</taxon>
        <taxon>Embryophyta</taxon>
        <taxon>Tracheophyta</taxon>
        <taxon>Spermatophyta</taxon>
        <taxon>Magnoliopsida</taxon>
        <taxon>Magnoliidae</taxon>
        <taxon>Laurales</taxon>
        <taxon>Lauraceae</taxon>
        <taxon>Persea</taxon>
    </lineage>
</organism>
<comment type="caution">
    <text evidence="1">The sequence shown here is derived from an EMBL/GenBank/DDBJ whole genome shotgun (WGS) entry which is preliminary data.</text>
</comment>
<protein>
    <submittedName>
        <fullName evidence="1">Uncharacterized protein</fullName>
    </submittedName>
</protein>
<dbReference type="Proteomes" id="UP001234297">
    <property type="component" value="Chromosome 11"/>
</dbReference>
<proteinExistence type="predicted"/>
<keyword evidence="2" id="KW-1185">Reference proteome</keyword>
<evidence type="ECO:0000313" key="1">
    <source>
        <dbReference type="EMBL" id="KAJ8624521.1"/>
    </source>
</evidence>
<sequence length="131" mass="14488">MLSLACNCASTFPCLPLPGHRGLGQGFLAHGLPDYPFQPCHNAAEEDGDPREFPVHEEAYIDGFATHHLLLDLVRFRSQCIRVGSGGRRRDERVVDWKKTTATTRDFSEETTKSDMFEAVVICDGYDTGGG</sequence>
<name>A0ACC2KTE2_PERAE</name>
<dbReference type="EMBL" id="CM056819">
    <property type="protein sequence ID" value="KAJ8624521.1"/>
    <property type="molecule type" value="Genomic_DNA"/>
</dbReference>
<evidence type="ECO:0000313" key="2">
    <source>
        <dbReference type="Proteomes" id="UP001234297"/>
    </source>
</evidence>
<reference evidence="1 2" key="1">
    <citation type="journal article" date="2022" name="Hortic Res">
        <title>A haplotype resolved chromosomal level avocado genome allows analysis of novel avocado genes.</title>
        <authorList>
            <person name="Nath O."/>
            <person name="Fletcher S.J."/>
            <person name="Hayward A."/>
            <person name="Shaw L.M."/>
            <person name="Masouleh A.K."/>
            <person name="Furtado A."/>
            <person name="Henry R.J."/>
            <person name="Mitter N."/>
        </authorList>
    </citation>
    <scope>NUCLEOTIDE SEQUENCE [LARGE SCALE GENOMIC DNA]</scope>
    <source>
        <strain evidence="2">cv. Hass</strain>
    </source>
</reference>
<accession>A0ACC2KTE2</accession>
<gene>
    <name evidence="1" type="ORF">MRB53_033051</name>
</gene>